<dbReference type="Gene3D" id="3.40.30.10">
    <property type="entry name" value="Glutaredoxin"/>
    <property type="match status" value="1"/>
</dbReference>
<evidence type="ECO:0000256" key="4">
    <source>
        <dbReference type="ARBA" id="ARBA00023284"/>
    </source>
</evidence>
<keyword evidence="3" id="KW-0963">Cytoplasm</keyword>
<name>M7ZLE5_TRIUA</name>
<comment type="similarity">
    <text evidence="2">Belongs to the glutaredoxin family. CC-type subfamily.</text>
</comment>
<feature type="compositionally biased region" description="Basic and acidic residues" evidence="5">
    <location>
        <begin position="115"/>
        <end position="124"/>
    </location>
</feature>
<gene>
    <name evidence="6" type="ORF">TRIUR3_32763</name>
</gene>
<dbReference type="InterPro" id="IPR036249">
    <property type="entry name" value="Thioredoxin-like_sf"/>
</dbReference>
<evidence type="ECO:0000256" key="2">
    <source>
        <dbReference type="ARBA" id="ARBA00007568"/>
    </source>
</evidence>
<evidence type="ECO:0000256" key="5">
    <source>
        <dbReference type="SAM" id="MobiDB-lite"/>
    </source>
</evidence>
<sequence length="150" mass="16475">MDRVMKLASERAVVVFTLSPCCMCHTVERLFRDQLGVNALVHELDQDPRGKEMERALLKMLGRGPSVPVVFIGGKLVGGTNRIMSLHLGGELVPMLKSAAKIIKSLNTSFCKISGKDTSEDLSKRAKKGKTEGTSMEGAKNAKDKKKKWM</sequence>
<protein>
    <submittedName>
        <fullName evidence="6">Putative glutaredoxin-C14</fullName>
    </submittedName>
</protein>
<dbReference type="SUPFAM" id="SSF52833">
    <property type="entry name" value="Thioredoxin-like"/>
    <property type="match status" value="1"/>
</dbReference>
<comment type="subcellular location">
    <subcellularLocation>
        <location evidence="1">Cytoplasm</location>
    </subcellularLocation>
</comment>
<dbReference type="Pfam" id="PF00462">
    <property type="entry name" value="Glutaredoxin"/>
    <property type="match status" value="1"/>
</dbReference>
<dbReference type="STRING" id="4572.M7ZLE5"/>
<keyword evidence="4" id="KW-0676">Redox-active center</keyword>
<dbReference type="EMBL" id="KD102732">
    <property type="protein sequence ID" value="EMS60947.1"/>
    <property type="molecule type" value="Genomic_DNA"/>
</dbReference>
<dbReference type="InterPro" id="IPR002109">
    <property type="entry name" value="Glutaredoxin"/>
</dbReference>
<dbReference type="CDD" id="cd03419">
    <property type="entry name" value="GRX_GRXh_1_2_like"/>
    <property type="match status" value="1"/>
</dbReference>
<proteinExistence type="inferred from homology"/>
<dbReference type="OMA" id="MERALHM"/>
<organism evidence="6">
    <name type="scientific">Triticum urartu</name>
    <name type="common">Red wild einkorn</name>
    <name type="synonym">Crithodium urartu</name>
    <dbReference type="NCBI Taxonomy" id="4572"/>
    <lineage>
        <taxon>Eukaryota</taxon>
        <taxon>Viridiplantae</taxon>
        <taxon>Streptophyta</taxon>
        <taxon>Embryophyta</taxon>
        <taxon>Tracheophyta</taxon>
        <taxon>Spermatophyta</taxon>
        <taxon>Magnoliopsida</taxon>
        <taxon>Liliopsida</taxon>
        <taxon>Poales</taxon>
        <taxon>Poaceae</taxon>
        <taxon>BOP clade</taxon>
        <taxon>Pooideae</taxon>
        <taxon>Triticodae</taxon>
        <taxon>Triticeae</taxon>
        <taxon>Triticinae</taxon>
        <taxon>Triticum</taxon>
    </lineage>
</organism>
<dbReference type="PANTHER" id="PTHR10168">
    <property type="entry name" value="GLUTAREDOXIN"/>
    <property type="match status" value="1"/>
</dbReference>
<dbReference type="AlphaFoldDB" id="M7ZLE5"/>
<evidence type="ECO:0000256" key="1">
    <source>
        <dbReference type="ARBA" id="ARBA00004496"/>
    </source>
</evidence>
<evidence type="ECO:0000256" key="3">
    <source>
        <dbReference type="ARBA" id="ARBA00022490"/>
    </source>
</evidence>
<dbReference type="GO" id="GO:0005737">
    <property type="term" value="C:cytoplasm"/>
    <property type="evidence" value="ECO:0007669"/>
    <property type="project" value="UniProtKB-SubCell"/>
</dbReference>
<dbReference type="PROSITE" id="PS51354">
    <property type="entry name" value="GLUTAREDOXIN_2"/>
    <property type="match status" value="1"/>
</dbReference>
<reference evidence="6" key="1">
    <citation type="journal article" date="2013" name="Nature">
        <title>Draft genome of the wheat A-genome progenitor Triticum urartu.</title>
        <authorList>
            <person name="Ling H.Q."/>
            <person name="Zhao S."/>
            <person name="Liu D."/>
            <person name="Wang J."/>
            <person name="Sun H."/>
            <person name="Zhang C."/>
            <person name="Fan H."/>
            <person name="Li D."/>
            <person name="Dong L."/>
            <person name="Tao Y."/>
            <person name="Gao C."/>
            <person name="Wu H."/>
            <person name="Li Y."/>
            <person name="Cui Y."/>
            <person name="Guo X."/>
            <person name="Zheng S."/>
            <person name="Wang B."/>
            <person name="Yu K."/>
            <person name="Liang Q."/>
            <person name="Yang W."/>
            <person name="Lou X."/>
            <person name="Chen J."/>
            <person name="Feng M."/>
            <person name="Jian J."/>
            <person name="Zhang X."/>
            <person name="Luo G."/>
            <person name="Jiang Y."/>
            <person name="Liu J."/>
            <person name="Wang Z."/>
            <person name="Sha Y."/>
            <person name="Zhang B."/>
            <person name="Wu H."/>
            <person name="Tang D."/>
            <person name="Shen Q."/>
            <person name="Xue P."/>
            <person name="Zou S."/>
            <person name="Wang X."/>
            <person name="Liu X."/>
            <person name="Wang F."/>
            <person name="Yang Y."/>
            <person name="An X."/>
            <person name="Dong Z."/>
            <person name="Zhang K."/>
            <person name="Zhang X."/>
            <person name="Luo M.C."/>
            <person name="Dvorak J."/>
            <person name="Tong Y."/>
            <person name="Wang J."/>
            <person name="Yang H."/>
            <person name="Li Z."/>
            <person name="Wang D."/>
            <person name="Zhang A."/>
            <person name="Wang J."/>
        </authorList>
    </citation>
    <scope>NUCLEOTIDE SEQUENCE</scope>
</reference>
<evidence type="ECO:0000313" key="6">
    <source>
        <dbReference type="EMBL" id="EMS60947.1"/>
    </source>
</evidence>
<feature type="region of interest" description="Disordered" evidence="5">
    <location>
        <begin position="115"/>
        <end position="150"/>
    </location>
</feature>
<dbReference type="InterPro" id="IPR011905">
    <property type="entry name" value="GlrX-like_pln_2"/>
</dbReference>
<dbReference type="eggNOG" id="KOG1752">
    <property type="taxonomic scope" value="Eukaryota"/>
</dbReference>
<accession>M7ZLE5</accession>
<dbReference type="NCBIfam" id="TIGR02189">
    <property type="entry name" value="GlrX-like_plant"/>
    <property type="match status" value="1"/>
</dbReference>